<reference evidence="2 3" key="1">
    <citation type="submission" date="2014-02" db="EMBL/GenBank/DDBJ databases">
        <title>Kosmotoga genome sequencing.</title>
        <authorList>
            <person name="Pollo S.M."/>
            <person name="Charchuk R."/>
            <person name="Nesbo C.L."/>
        </authorList>
    </citation>
    <scope>NUCLEOTIDE SEQUENCE [LARGE SCALE GENOMIC DNA]</scope>
    <source>
        <strain evidence="2 3">S304</strain>
    </source>
</reference>
<evidence type="ECO:0000313" key="2">
    <source>
        <dbReference type="EMBL" id="OAA31960.1"/>
    </source>
</evidence>
<accession>A0A182C845</accession>
<name>A0A182C845_9BACT</name>
<dbReference type="RefSeq" id="WP_068345695.1">
    <property type="nucleotide sequence ID" value="NZ_JFHK01000002.1"/>
</dbReference>
<dbReference type="STRING" id="1453497.AT15_03810"/>
<dbReference type="EMBL" id="JFHK01000002">
    <property type="protein sequence ID" value="OAA31960.1"/>
    <property type="molecule type" value="Genomic_DNA"/>
</dbReference>
<proteinExistence type="predicted"/>
<dbReference type="Proteomes" id="UP000077339">
    <property type="component" value="Unassembled WGS sequence"/>
</dbReference>
<protein>
    <submittedName>
        <fullName evidence="2">Uncharacterized protein</fullName>
    </submittedName>
</protein>
<evidence type="ECO:0000313" key="3">
    <source>
        <dbReference type="Proteomes" id="UP000077339"/>
    </source>
</evidence>
<gene>
    <name evidence="2" type="ORF">AT15_03810</name>
</gene>
<dbReference type="AlphaFoldDB" id="A0A182C845"/>
<feature type="region of interest" description="Disordered" evidence="1">
    <location>
        <begin position="73"/>
        <end position="98"/>
    </location>
</feature>
<comment type="caution">
    <text evidence="2">The sequence shown here is derived from an EMBL/GenBank/DDBJ whole genome shotgun (WGS) entry which is preliminary data.</text>
</comment>
<organism evidence="2 3">
    <name type="scientific">Kosmotoga arenicorallina S304</name>
    <dbReference type="NCBI Taxonomy" id="1453497"/>
    <lineage>
        <taxon>Bacteria</taxon>
        <taxon>Thermotogati</taxon>
        <taxon>Thermotogota</taxon>
        <taxon>Thermotogae</taxon>
        <taxon>Kosmotogales</taxon>
        <taxon>Kosmotogaceae</taxon>
        <taxon>Kosmotoga</taxon>
    </lineage>
</organism>
<dbReference type="SUPFAM" id="SSF158446">
    <property type="entry name" value="IVS-encoded protein-like"/>
    <property type="match status" value="1"/>
</dbReference>
<sequence>MDVEKLEVWQHSMEPAAKAYEITVKFPKHEMYSLADHMERVYTKFLTDPISQTLRLSVLEELSVKPKPIFSKLSHTTYNQQPTTNPPPQAQSHSAGMQSLYEVKHNLSKAQHSHCLAAPSLSIFKFGSF</sequence>
<dbReference type="PATRIC" id="fig|1453497.3.peg.755"/>
<dbReference type="InterPro" id="IPR036583">
    <property type="entry name" value="23S_rRNA_IVS_sf"/>
</dbReference>
<evidence type="ECO:0000256" key="1">
    <source>
        <dbReference type="SAM" id="MobiDB-lite"/>
    </source>
</evidence>
<dbReference type="Gene3D" id="1.20.1440.60">
    <property type="entry name" value="23S rRNA-intervening sequence"/>
    <property type="match status" value="1"/>
</dbReference>
<keyword evidence="3" id="KW-1185">Reference proteome</keyword>